<evidence type="ECO:0000313" key="3">
    <source>
        <dbReference type="Proteomes" id="UP000543579"/>
    </source>
</evidence>
<proteinExistence type="predicted"/>
<accession>A0A7W5CGW2</accession>
<dbReference type="Gene3D" id="3.40.50.1820">
    <property type="entry name" value="alpha/beta hydrolase"/>
    <property type="match status" value="1"/>
</dbReference>
<reference evidence="2 3" key="1">
    <citation type="submission" date="2020-08" db="EMBL/GenBank/DDBJ databases">
        <title>Genomic Encyclopedia of Type Strains, Phase III (KMG-III): the genomes of soil and plant-associated and newly described type strains.</title>
        <authorList>
            <person name="Whitman W."/>
        </authorList>
    </citation>
    <scope>NUCLEOTIDE SEQUENCE [LARGE SCALE GENOMIC DNA]</scope>
    <source>
        <strain evidence="2 3">CECT 8356</strain>
    </source>
</reference>
<dbReference type="PANTHER" id="PTHR43194:SF2">
    <property type="entry name" value="PEROXISOMAL MEMBRANE PROTEIN LPX1"/>
    <property type="match status" value="1"/>
</dbReference>
<comment type="caution">
    <text evidence="2">The sequence shown here is derived from an EMBL/GenBank/DDBJ whole genome shotgun (WGS) entry which is preliminary data.</text>
</comment>
<dbReference type="SUPFAM" id="SSF53474">
    <property type="entry name" value="alpha/beta-Hydrolases"/>
    <property type="match status" value="1"/>
</dbReference>
<evidence type="ECO:0000313" key="2">
    <source>
        <dbReference type="EMBL" id="MBB3157402.1"/>
    </source>
</evidence>
<sequence length="245" mass="25842">MPAVPLVLLAGMNCTPDLWTGCGLDDALTPAVDADDLDTQVDRLLRDLPRTFVIGGLSLGAIVAMAVTVRAPERVLGLCVTATNAKAPTPAQRAGWAGWLDRLSAGETPADLQAEIVPVLLSERVRATRPDLVARTLRMAEQTPDAMLAAQLRLQATRVDLLPGLGAVRVPSLVIAGREDALCPPGFHDEIATALAGSRREQLEAGHLVPLERPAEFGALVRDWCAGVDAATRGRRSRAGSTGAR</sequence>
<gene>
    <name evidence="2" type="ORF">FHS07_001086</name>
</gene>
<name>A0A7W5CGW2_9MICO</name>
<organism evidence="2 3">
    <name type="scientific">Microbacterium proteolyticum</name>
    <dbReference type="NCBI Taxonomy" id="1572644"/>
    <lineage>
        <taxon>Bacteria</taxon>
        <taxon>Bacillati</taxon>
        <taxon>Actinomycetota</taxon>
        <taxon>Actinomycetes</taxon>
        <taxon>Micrococcales</taxon>
        <taxon>Microbacteriaceae</taxon>
        <taxon>Microbacterium</taxon>
    </lineage>
</organism>
<dbReference type="InterPro" id="IPR029058">
    <property type="entry name" value="AB_hydrolase_fold"/>
</dbReference>
<feature type="domain" description="AB hydrolase-1" evidence="1">
    <location>
        <begin position="16"/>
        <end position="217"/>
    </location>
</feature>
<dbReference type="RefSeq" id="WP_183418821.1">
    <property type="nucleotide sequence ID" value="NZ_JACHXY010000001.1"/>
</dbReference>
<dbReference type="GO" id="GO:0003824">
    <property type="term" value="F:catalytic activity"/>
    <property type="evidence" value="ECO:0007669"/>
    <property type="project" value="UniProtKB-ARBA"/>
</dbReference>
<dbReference type="EMBL" id="JACHXY010000001">
    <property type="protein sequence ID" value="MBB3157402.1"/>
    <property type="molecule type" value="Genomic_DNA"/>
</dbReference>
<dbReference type="AlphaFoldDB" id="A0A7W5CGW2"/>
<dbReference type="PANTHER" id="PTHR43194">
    <property type="entry name" value="HYDROLASE ALPHA/BETA FOLD FAMILY"/>
    <property type="match status" value="1"/>
</dbReference>
<dbReference type="InterPro" id="IPR000073">
    <property type="entry name" value="AB_hydrolase_1"/>
</dbReference>
<dbReference type="InterPro" id="IPR050228">
    <property type="entry name" value="Carboxylesterase_BioH"/>
</dbReference>
<dbReference type="Proteomes" id="UP000543579">
    <property type="component" value="Unassembled WGS sequence"/>
</dbReference>
<evidence type="ECO:0000259" key="1">
    <source>
        <dbReference type="Pfam" id="PF12697"/>
    </source>
</evidence>
<dbReference type="Pfam" id="PF12697">
    <property type="entry name" value="Abhydrolase_6"/>
    <property type="match status" value="1"/>
</dbReference>
<protein>
    <submittedName>
        <fullName evidence="2">Pimeloyl-ACP methyl ester carboxylesterase</fullName>
    </submittedName>
</protein>